<feature type="transmembrane region" description="Helical" evidence="1">
    <location>
        <begin position="97"/>
        <end position="115"/>
    </location>
</feature>
<dbReference type="RefSeq" id="WP_212493170.1">
    <property type="nucleotide sequence ID" value="NZ_JAFCJH010000016.1"/>
</dbReference>
<accession>A0ABS5FK45</accession>
<feature type="transmembrane region" description="Helical" evidence="1">
    <location>
        <begin position="304"/>
        <end position="322"/>
    </location>
</feature>
<evidence type="ECO:0000313" key="3">
    <source>
        <dbReference type="EMBL" id="MBR0797149.1"/>
    </source>
</evidence>
<gene>
    <name evidence="3" type="ORF">JQ615_17290</name>
</gene>
<keyword evidence="4" id="KW-1185">Reference proteome</keyword>
<feature type="transmembrane region" description="Helical" evidence="1">
    <location>
        <begin position="342"/>
        <end position="360"/>
    </location>
</feature>
<feature type="domain" description="Acyltransferase 3" evidence="2">
    <location>
        <begin position="15"/>
        <end position="355"/>
    </location>
</feature>
<proteinExistence type="predicted"/>
<dbReference type="PANTHER" id="PTHR23028:SF131">
    <property type="entry name" value="BLR2367 PROTEIN"/>
    <property type="match status" value="1"/>
</dbReference>
<sequence>MTQHPASTGAKIGVVNGLRGIAILMVVLHHLFIPFAGSNPMHPGQLAAGIFSAFIADAWLGVHIFFVLSGFVLYLPYRLGRRRIEAGADVWSFYLHRAHRLLPLYYIVVLVSLALHAQTTIGSRGWMLEAAGLLSTLFVFSPYGFMPPSNIVLWSVGVEIWFSLLFPLLIMAIRRWGIATVVTATVAASAIFMFVGSSMPVPHVGTFRPFVNGIFGTCYEFVLGMLVCDLYVRQSEAASRRPIHNSVTLMSAVLLGGLALYLMHNSPWLGGRVFGNVLFSTAFATLLFCSLSAGRLLRPVLETWALQVLGCMCYSIYAWHGIVMNDMIPPATSTLADTLRLAAPFTLLILALSALSYRYIEFGHTRDWKALFLLRREDAPPKPARVGISLLAVEPNERPVENQPAP</sequence>
<keyword evidence="3" id="KW-0012">Acyltransferase</keyword>
<keyword evidence="1" id="KW-1133">Transmembrane helix</keyword>
<dbReference type="InterPro" id="IPR050879">
    <property type="entry name" value="Acyltransferase_3"/>
</dbReference>
<feature type="transmembrane region" description="Helical" evidence="1">
    <location>
        <begin position="210"/>
        <end position="231"/>
    </location>
</feature>
<feature type="transmembrane region" description="Helical" evidence="1">
    <location>
        <begin position="151"/>
        <end position="170"/>
    </location>
</feature>
<dbReference type="EMBL" id="JAFCJH010000016">
    <property type="protein sequence ID" value="MBR0797149.1"/>
    <property type="molecule type" value="Genomic_DNA"/>
</dbReference>
<reference evidence="4" key="1">
    <citation type="journal article" date="2021" name="ISME J.">
        <title>Evolutionary origin and ecological implication of a unique nif island in free-living Bradyrhizobium lineages.</title>
        <authorList>
            <person name="Tao J."/>
        </authorList>
    </citation>
    <scope>NUCLEOTIDE SEQUENCE [LARGE SCALE GENOMIC DNA]</scope>
    <source>
        <strain evidence="4">SZCCT0434</strain>
    </source>
</reference>
<feature type="transmembrane region" description="Helical" evidence="1">
    <location>
        <begin position="20"/>
        <end position="38"/>
    </location>
</feature>
<dbReference type="InterPro" id="IPR002656">
    <property type="entry name" value="Acyl_transf_3_dom"/>
</dbReference>
<organism evidence="3 4">
    <name type="scientific">Bradyrhizobium jicamae</name>
    <dbReference type="NCBI Taxonomy" id="280332"/>
    <lineage>
        <taxon>Bacteria</taxon>
        <taxon>Pseudomonadati</taxon>
        <taxon>Pseudomonadota</taxon>
        <taxon>Alphaproteobacteria</taxon>
        <taxon>Hyphomicrobiales</taxon>
        <taxon>Nitrobacteraceae</taxon>
        <taxon>Bradyrhizobium</taxon>
    </lineage>
</organism>
<protein>
    <submittedName>
        <fullName evidence="3">Acyltransferase</fullName>
    </submittedName>
</protein>
<feature type="transmembrane region" description="Helical" evidence="1">
    <location>
        <begin position="50"/>
        <end position="77"/>
    </location>
</feature>
<feature type="transmembrane region" description="Helical" evidence="1">
    <location>
        <begin position="177"/>
        <end position="198"/>
    </location>
</feature>
<keyword evidence="3" id="KW-0808">Transferase</keyword>
<dbReference type="GO" id="GO:0016746">
    <property type="term" value="F:acyltransferase activity"/>
    <property type="evidence" value="ECO:0007669"/>
    <property type="project" value="UniProtKB-KW"/>
</dbReference>
<evidence type="ECO:0000313" key="4">
    <source>
        <dbReference type="Proteomes" id="UP001315278"/>
    </source>
</evidence>
<keyword evidence="1" id="KW-0472">Membrane</keyword>
<feature type="transmembrane region" description="Helical" evidence="1">
    <location>
        <begin position="243"/>
        <end position="262"/>
    </location>
</feature>
<evidence type="ECO:0000259" key="2">
    <source>
        <dbReference type="Pfam" id="PF01757"/>
    </source>
</evidence>
<dbReference type="PANTHER" id="PTHR23028">
    <property type="entry name" value="ACETYLTRANSFERASE"/>
    <property type="match status" value="1"/>
</dbReference>
<name>A0ABS5FK45_9BRAD</name>
<evidence type="ECO:0000256" key="1">
    <source>
        <dbReference type="SAM" id="Phobius"/>
    </source>
</evidence>
<comment type="caution">
    <text evidence="3">The sequence shown here is derived from an EMBL/GenBank/DDBJ whole genome shotgun (WGS) entry which is preliminary data.</text>
</comment>
<feature type="transmembrane region" description="Helical" evidence="1">
    <location>
        <begin position="274"/>
        <end position="297"/>
    </location>
</feature>
<dbReference type="Proteomes" id="UP001315278">
    <property type="component" value="Unassembled WGS sequence"/>
</dbReference>
<dbReference type="Pfam" id="PF01757">
    <property type="entry name" value="Acyl_transf_3"/>
    <property type="match status" value="1"/>
</dbReference>
<keyword evidence="1" id="KW-0812">Transmembrane</keyword>